<dbReference type="Proteomes" id="UP000626844">
    <property type="component" value="Unassembled WGS sequence"/>
</dbReference>
<feature type="transmembrane region" description="Helical" evidence="6">
    <location>
        <begin position="245"/>
        <end position="264"/>
    </location>
</feature>
<keyword evidence="3 6" id="KW-0812">Transmembrane</keyword>
<feature type="transmembrane region" description="Helical" evidence="6">
    <location>
        <begin position="359"/>
        <end position="378"/>
    </location>
</feature>
<feature type="transmembrane region" description="Helical" evidence="6">
    <location>
        <begin position="47"/>
        <end position="68"/>
    </location>
</feature>
<feature type="transmembrane region" description="Helical" evidence="6">
    <location>
        <begin position="80"/>
        <end position="102"/>
    </location>
</feature>
<feature type="transmembrane region" description="Helical" evidence="6">
    <location>
        <begin position="7"/>
        <end position="27"/>
    </location>
</feature>
<dbReference type="AlphaFoldDB" id="A0A926RYN6"/>
<keyword evidence="9" id="KW-1185">Reference proteome</keyword>
<feature type="transmembrane region" description="Helical" evidence="6">
    <location>
        <begin position="108"/>
        <end position="126"/>
    </location>
</feature>
<dbReference type="SUPFAM" id="SSF103473">
    <property type="entry name" value="MFS general substrate transporter"/>
    <property type="match status" value="1"/>
</dbReference>
<evidence type="ECO:0000313" key="9">
    <source>
        <dbReference type="Proteomes" id="UP000626844"/>
    </source>
</evidence>
<evidence type="ECO:0000256" key="4">
    <source>
        <dbReference type="ARBA" id="ARBA00022989"/>
    </source>
</evidence>
<dbReference type="PROSITE" id="PS50850">
    <property type="entry name" value="MFS"/>
    <property type="match status" value="1"/>
</dbReference>
<dbReference type="Pfam" id="PF06779">
    <property type="entry name" value="MFS_4"/>
    <property type="match status" value="1"/>
</dbReference>
<feature type="transmembrane region" description="Helical" evidence="6">
    <location>
        <begin position="297"/>
        <end position="318"/>
    </location>
</feature>
<keyword evidence="4 6" id="KW-1133">Transmembrane helix</keyword>
<accession>A0A926RYN6</accession>
<feature type="transmembrane region" description="Helical" evidence="6">
    <location>
        <begin position="133"/>
        <end position="152"/>
    </location>
</feature>
<feature type="transmembrane region" description="Helical" evidence="6">
    <location>
        <begin position="330"/>
        <end position="353"/>
    </location>
</feature>
<evidence type="ECO:0000313" key="8">
    <source>
        <dbReference type="EMBL" id="MBD1383148.1"/>
    </source>
</evidence>
<dbReference type="PANTHER" id="PTHR23537">
    <property type="match status" value="1"/>
</dbReference>
<evidence type="ECO:0000256" key="5">
    <source>
        <dbReference type="ARBA" id="ARBA00023136"/>
    </source>
</evidence>
<proteinExistence type="predicted"/>
<dbReference type="Gene3D" id="1.20.1250.20">
    <property type="entry name" value="MFS general substrate transporter like domains"/>
    <property type="match status" value="2"/>
</dbReference>
<evidence type="ECO:0000256" key="6">
    <source>
        <dbReference type="SAM" id="Phobius"/>
    </source>
</evidence>
<dbReference type="CDD" id="cd06180">
    <property type="entry name" value="MFS_YjiJ"/>
    <property type="match status" value="1"/>
</dbReference>
<dbReference type="RefSeq" id="WP_191162028.1">
    <property type="nucleotide sequence ID" value="NZ_JACXAI010000045.1"/>
</dbReference>
<dbReference type="GO" id="GO:0022857">
    <property type="term" value="F:transmembrane transporter activity"/>
    <property type="evidence" value="ECO:0007669"/>
    <property type="project" value="InterPro"/>
</dbReference>
<sequence length="404" mass="44242">MTKQPFLFLIGGIFSLIIAMGIGRFAYTPILPLMQKDLSFSDAIAGYIATSNYAGYLLGAILAGVIPLRQHRTLSLRLSLTINILTTACMGLSHSYVLWYILRFLSGFTSAFVFVLASSIVLDKLAARDKTNWSGFLYGGVGLGIFLTGLIIPGLNQSLKWEGAWIGLAVVSVFFAFIVWIWLKDSPIIRERKSKQEFFTQVPPVKWFPWLIAAYGLEGLGYIVTGTFIVSIAEKTSSFGGDATLVWMVVGLAAFPSCIIWSSLAKKWGYVKCLVFAMTIQSVGIAMPVLWMSQTGLVISAIFFGATFMGITTLTTTLARQMSPSNSNRIIGYLTAIYAFGQMIGPTIAGILSSFTRDYNAALIEAAIVVLVGACLLLKGIQFEKKPNIENAPMNYKKLLNEKR</sequence>
<evidence type="ECO:0000256" key="3">
    <source>
        <dbReference type="ARBA" id="ARBA00022692"/>
    </source>
</evidence>
<keyword evidence="2" id="KW-0813">Transport</keyword>
<evidence type="ECO:0000256" key="2">
    <source>
        <dbReference type="ARBA" id="ARBA00022448"/>
    </source>
</evidence>
<reference evidence="8" key="1">
    <citation type="submission" date="2020-09" db="EMBL/GenBank/DDBJ databases">
        <title>A novel bacterium of genus Bacillus, isolated from South China Sea.</title>
        <authorList>
            <person name="Huang H."/>
            <person name="Mo K."/>
            <person name="Hu Y."/>
        </authorList>
    </citation>
    <scope>NUCLEOTIDE SEQUENCE</scope>
    <source>
        <strain evidence="8">IB182487</strain>
    </source>
</reference>
<dbReference type="EMBL" id="JACXAI010000045">
    <property type="protein sequence ID" value="MBD1383148.1"/>
    <property type="molecule type" value="Genomic_DNA"/>
</dbReference>
<dbReference type="InterPro" id="IPR010645">
    <property type="entry name" value="MFS_4"/>
</dbReference>
<feature type="transmembrane region" description="Helical" evidence="6">
    <location>
        <begin position="271"/>
        <end position="291"/>
    </location>
</feature>
<keyword evidence="5 6" id="KW-0472">Membrane</keyword>
<evidence type="ECO:0000259" key="7">
    <source>
        <dbReference type="PROSITE" id="PS50850"/>
    </source>
</evidence>
<gene>
    <name evidence="8" type="ORF">IC621_23410</name>
</gene>
<comment type="subcellular location">
    <subcellularLocation>
        <location evidence="1">Cell membrane</location>
        <topology evidence="1">Multi-pass membrane protein</topology>
    </subcellularLocation>
</comment>
<feature type="transmembrane region" description="Helical" evidence="6">
    <location>
        <begin position="207"/>
        <end position="233"/>
    </location>
</feature>
<feature type="domain" description="Major facilitator superfamily (MFS) profile" evidence="7">
    <location>
        <begin position="7"/>
        <end position="385"/>
    </location>
</feature>
<comment type="caution">
    <text evidence="8">The sequence shown here is derived from an EMBL/GenBank/DDBJ whole genome shotgun (WGS) entry which is preliminary data.</text>
</comment>
<feature type="transmembrane region" description="Helical" evidence="6">
    <location>
        <begin position="164"/>
        <end position="183"/>
    </location>
</feature>
<dbReference type="GO" id="GO:0005886">
    <property type="term" value="C:plasma membrane"/>
    <property type="evidence" value="ECO:0007669"/>
    <property type="project" value="UniProtKB-SubCell"/>
</dbReference>
<dbReference type="PANTHER" id="PTHR23537:SF1">
    <property type="entry name" value="SUGAR TRANSPORTER"/>
    <property type="match status" value="1"/>
</dbReference>
<dbReference type="InterPro" id="IPR036259">
    <property type="entry name" value="MFS_trans_sf"/>
</dbReference>
<dbReference type="InterPro" id="IPR020846">
    <property type="entry name" value="MFS_dom"/>
</dbReference>
<organism evidence="8 9">
    <name type="scientific">Metabacillus arenae</name>
    <dbReference type="NCBI Taxonomy" id="2771434"/>
    <lineage>
        <taxon>Bacteria</taxon>
        <taxon>Bacillati</taxon>
        <taxon>Bacillota</taxon>
        <taxon>Bacilli</taxon>
        <taxon>Bacillales</taxon>
        <taxon>Bacillaceae</taxon>
        <taxon>Metabacillus</taxon>
    </lineage>
</organism>
<evidence type="ECO:0000256" key="1">
    <source>
        <dbReference type="ARBA" id="ARBA00004651"/>
    </source>
</evidence>
<protein>
    <submittedName>
        <fullName evidence="8">YbfB/YjiJ family MFS transporter</fullName>
    </submittedName>
</protein>
<name>A0A926RYN6_9BACI</name>